<proteinExistence type="inferred from homology"/>
<dbReference type="AlphaFoldDB" id="A0A9D6QJ97"/>
<dbReference type="Proteomes" id="UP000807850">
    <property type="component" value="Unassembled WGS sequence"/>
</dbReference>
<dbReference type="CDD" id="cd02508">
    <property type="entry name" value="ADP_Glucose_PP"/>
    <property type="match status" value="1"/>
</dbReference>
<name>A0A9D6QJ97_UNCEI</name>
<dbReference type="InterPro" id="IPR005835">
    <property type="entry name" value="NTP_transferase_dom"/>
</dbReference>
<dbReference type="GO" id="GO:0005978">
    <property type="term" value="P:glycogen biosynthetic process"/>
    <property type="evidence" value="ECO:0007669"/>
    <property type="project" value="UniProtKB-KW"/>
</dbReference>
<dbReference type="InterPro" id="IPR011004">
    <property type="entry name" value="Trimer_LpxA-like_sf"/>
</dbReference>
<dbReference type="EMBL" id="JACQAY010000054">
    <property type="protein sequence ID" value="MBI3539000.1"/>
    <property type="molecule type" value="Genomic_DNA"/>
</dbReference>
<evidence type="ECO:0000313" key="7">
    <source>
        <dbReference type="EMBL" id="MBI3539000.1"/>
    </source>
</evidence>
<dbReference type="Pfam" id="PF24894">
    <property type="entry name" value="Hexapep_GlmU"/>
    <property type="match status" value="1"/>
</dbReference>
<evidence type="ECO:0000259" key="6">
    <source>
        <dbReference type="Pfam" id="PF24894"/>
    </source>
</evidence>
<dbReference type="InterPro" id="IPR029044">
    <property type="entry name" value="Nucleotide-diphossugar_trans"/>
</dbReference>
<evidence type="ECO:0000313" key="8">
    <source>
        <dbReference type="Proteomes" id="UP000807850"/>
    </source>
</evidence>
<comment type="caution">
    <text evidence="7">The sequence shown here is derived from an EMBL/GenBank/DDBJ whole genome shotgun (WGS) entry which is preliminary data.</text>
</comment>
<evidence type="ECO:0000256" key="2">
    <source>
        <dbReference type="ARBA" id="ARBA00022679"/>
    </source>
</evidence>
<dbReference type="InterPro" id="IPR011831">
    <property type="entry name" value="ADP-Glc_PPase"/>
</dbReference>
<sequence length="418" mass="44725">MREVMALVLAGGSGGRLSVLAAERAVSAVPFGGKYRIIDFVLSNCCHSGIRHVGVLTQHAPASLHDHIGSGRAWDLDGRDEGVFILQPFMTRDRAGWYRGGADAIAQNWDTIEESRAARVLVLSGDHVYKMDYRALIHAHARSGAAVTVAVVPIDPGESRRFGMVTTDGEGRVLAFDEKPERSDARLASMGVYLFETEVLREAARGRPVDVALDILRPLVAAGEHVHAHEFGGYWEDVGEIATFYRANLDLLMPDPRLLLHDARWPILTRDEERSPALFLPGADVEDSLIANGCRVAGRVRNSVLFPGVTVLPGAEIVDSVVMQDVGVSRSARIRRAIVDKFAHVGEGVAIGAGERSGDSALAWLDGLTLVGKDSVIPEGATVASEVVIGVGAGAADFARPLTPGTRIADRLATQGLV</sequence>
<feature type="domain" description="Nucleotidyl transferase" evidence="5">
    <location>
        <begin position="6"/>
        <end position="251"/>
    </location>
</feature>
<gene>
    <name evidence="7" type="ORF">HY076_01845</name>
</gene>
<dbReference type="Gene3D" id="3.90.550.10">
    <property type="entry name" value="Spore Coat Polysaccharide Biosynthesis Protein SpsA, Chain A"/>
    <property type="match status" value="1"/>
</dbReference>
<dbReference type="GO" id="GO:0008878">
    <property type="term" value="F:glucose-1-phosphate adenylyltransferase activity"/>
    <property type="evidence" value="ECO:0007669"/>
    <property type="project" value="InterPro"/>
</dbReference>
<accession>A0A9D6QJ97</accession>
<dbReference type="InterPro" id="IPR056818">
    <property type="entry name" value="GlmU/GlgC-like_hexapep"/>
</dbReference>
<dbReference type="SUPFAM" id="SSF51161">
    <property type="entry name" value="Trimeric LpxA-like enzymes"/>
    <property type="match status" value="1"/>
</dbReference>
<dbReference type="Pfam" id="PF00483">
    <property type="entry name" value="NTP_transferase"/>
    <property type="match status" value="1"/>
</dbReference>
<reference evidence="7" key="1">
    <citation type="submission" date="2020-07" db="EMBL/GenBank/DDBJ databases">
        <title>Huge and variable diversity of episymbiotic CPR bacteria and DPANN archaea in groundwater ecosystems.</title>
        <authorList>
            <person name="He C.Y."/>
            <person name="Keren R."/>
            <person name="Whittaker M."/>
            <person name="Farag I.F."/>
            <person name="Doudna J."/>
            <person name="Cate J.H.D."/>
            <person name="Banfield J.F."/>
        </authorList>
    </citation>
    <scope>NUCLEOTIDE SEQUENCE</scope>
    <source>
        <strain evidence="7">NC_groundwater_928_Pr1_S-0.2um_72_17</strain>
    </source>
</reference>
<dbReference type="Gene3D" id="2.160.10.10">
    <property type="entry name" value="Hexapeptide repeat proteins"/>
    <property type="match status" value="1"/>
</dbReference>
<protein>
    <submittedName>
        <fullName evidence="7">Glucose-1-phosphate adenylyltransferase</fullName>
    </submittedName>
</protein>
<evidence type="ECO:0000259" key="5">
    <source>
        <dbReference type="Pfam" id="PF00483"/>
    </source>
</evidence>
<dbReference type="CDD" id="cd04651">
    <property type="entry name" value="LbH_G1P_AT_C"/>
    <property type="match status" value="1"/>
</dbReference>
<keyword evidence="2" id="KW-0808">Transferase</keyword>
<keyword evidence="4" id="KW-0320">Glycogen biosynthesis</keyword>
<comment type="similarity">
    <text evidence="1">Belongs to the bacterial/plant glucose-1-phosphate adenylyltransferase family.</text>
</comment>
<evidence type="ECO:0000256" key="4">
    <source>
        <dbReference type="ARBA" id="ARBA00023056"/>
    </source>
</evidence>
<feature type="domain" description="Glucose-1-phosphate adenylyltransferase/Bifunctional protein GlmU-like C-terminal hexapeptide" evidence="6">
    <location>
        <begin position="285"/>
        <end position="355"/>
    </location>
</feature>
<dbReference type="PANTHER" id="PTHR43523">
    <property type="entry name" value="GLUCOSE-1-PHOSPHATE ADENYLYLTRANSFERASE-RELATED"/>
    <property type="match status" value="1"/>
</dbReference>
<evidence type="ECO:0000256" key="1">
    <source>
        <dbReference type="ARBA" id="ARBA00010443"/>
    </source>
</evidence>
<evidence type="ECO:0000256" key="3">
    <source>
        <dbReference type="ARBA" id="ARBA00022695"/>
    </source>
</evidence>
<dbReference type="PANTHER" id="PTHR43523:SF2">
    <property type="entry name" value="GLUCOSE-1-PHOSPHATE ADENYLYLTRANSFERASE"/>
    <property type="match status" value="1"/>
</dbReference>
<dbReference type="SUPFAM" id="SSF53448">
    <property type="entry name" value="Nucleotide-diphospho-sugar transferases"/>
    <property type="match status" value="1"/>
</dbReference>
<organism evidence="7 8">
    <name type="scientific">Eiseniibacteriota bacterium</name>
    <dbReference type="NCBI Taxonomy" id="2212470"/>
    <lineage>
        <taxon>Bacteria</taxon>
        <taxon>Candidatus Eiseniibacteriota</taxon>
    </lineage>
</organism>
<keyword evidence="3 7" id="KW-0548">Nucleotidyltransferase</keyword>